<dbReference type="EMBL" id="LT605205">
    <property type="protein sequence ID" value="SCD19145.1"/>
    <property type="molecule type" value="Genomic_DNA"/>
</dbReference>
<name>A0A1R3T5A7_9BACT</name>
<evidence type="ECO:0000256" key="2">
    <source>
        <dbReference type="ARBA" id="ARBA00006275"/>
    </source>
</evidence>
<evidence type="ECO:0000256" key="3">
    <source>
        <dbReference type="ARBA" id="ARBA00022729"/>
    </source>
</evidence>
<feature type="domain" description="SusD-like N-terminal" evidence="7">
    <location>
        <begin position="55"/>
        <end position="209"/>
    </location>
</feature>
<dbReference type="STRING" id="1642647.PSM36_0311"/>
<dbReference type="AlphaFoldDB" id="A0A1R3T5A7"/>
<dbReference type="SUPFAM" id="SSF48452">
    <property type="entry name" value="TPR-like"/>
    <property type="match status" value="1"/>
</dbReference>
<dbReference type="KEGG" id="psac:PSM36_0311"/>
<dbReference type="CDD" id="cd08977">
    <property type="entry name" value="SusD"/>
    <property type="match status" value="1"/>
</dbReference>
<proteinExistence type="inferred from homology"/>
<reference evidence="8 9" key="1">
    <citation type="submission" date="2016-08" db="EMBL/GenBank/DDBJ databases">
        <authorList>
            <person name="Seilhamer J.J."/>
        </authorList>
    </citation>
    <scope>NUCLEOTIDE SEQUENCE [LARGE SCALE GENOMIC DNA]</scope>
    <source>
        <strain evidence="8">M3/6</strain>
    </source>
</reference>
<sequence>MKKQNIILILLSICLLSSCDDGFLNRNSLVGLSEGGFWTTQENAILGTNSLYHANREFTNNIVIYGMMDDFSDISYHSLNIGLTTGSYPANAGFFLNSWGIFYKGIYRANTALKYIPDITMDSQIKDRCLGESKFFRGYFYFKLWDYFGGVPIYDFPMNPSEAYKPRDTEKDVYEFIVKDMTDAYALLPASYTGTDIGRATKWAALAMRGKAHLWAKEYAKAAADFKELMEKSDRELLDDYHTLFRVAGNNNSEVIFDVQYIEEAGHGIQTDRAYGASTSSNATSASQYTRPTNELVNSYEMIDGAPFDFSNFTNAKGEPFDPNVAENWHDEASVKRLFENRDPRLQQSIIVPWSTFVGKGDVVFTYRFPVTSAPDSYQIVWQNGSYAWRKFVETGSVYSLRLYTPQNIPLIRLADVMLMYAEAQNEALSSPDQSVYDAVNAVRNRAGMPGLPTGLNKDQMRERIRHERKIELCGEGQRYSDIRRWRIAKNLLDGVWMREFTGTQGRHQRGFPDHFYLWAIPQQEITLNPELKQNPGWE</sequence>
<evidence type="ECO:0000313" key="8">
    <source>
        <dbReference type="EMBL" id="SCD19145.1"/>
    </source>
</evidence>
<evidence type="ECO:0000259" key="6">
    <source>
        <dbReference type="Pfam" id="PF07980"/>
    </source>
</evidence>
<keyword evidence="3" id="KW-0732">Signal</keyword>
<dbReference type="GO" id="GO:0009279">
    <property type="term" value="C:cell outer membrane"/>
    <property type="evidence" value="ECO:0007669"/>
    <property type="project" value="UniProtKB-SubCell"/>
</dbReference>
<comment type="subcellular location">
    <subcellularLocation>
        <location evidence="1">Cell outer membrane</location>
    </subcellularLocation>
</comment>
<accession>A0A1R3T5A7</accession>
<evidence type="ECO:0000259" key="7">
    <source>
        <dbReference type="Pfam" id="PF14322"/>
    </source>
</evidence>
<dbReference type="RefSeq" id="WP_076928489.1">
    <property type="nucleotide sequence ID" value="NZ_LT605205.1"/>
</dbReference>
<dbReference type="InterPro" id="IPR033985">
    <property type="entry name" value="SusD-like_N"/>
</dbReference>
<comment type="similarity">
    <text evidence="2">Belongs to the SusD family.</text>
</comment>
<dbReference type="InterPro" id="IPR011990">
    <property type="entry name" value="TPR-like_helical_dom_sf"/>
</dbReference>
<organism evidence="8 9">
    <name type="scientific">Proteiniphilum saccharofermentans</name>
    <dbReference type="NCBI Taxonomy" id="1642647"/>
    <lineage>
        <taxon>Bacteria</taxon>
        <taxon>Pseudomonadati</taxon>
        <taxon>Bacteroidota</taxon>
        <taxon>Bacteroidia</taxon>
        <taxon>Bacteroidales</taxon>
        <taxon>Dysgonomonadaceae</taxon>
        <taxon>Proteiniphilum</taxon>
    </lineage>
</organism>
<evidence type="ECO:0000256" key="1">
    <source>
        <dbReference type="ARBA" id="ARBA00004442"/>
    </source>
</evidence>
<protein>
    <submittedName>
        <fullName evidence="8">SusD domain protein</fullName>
    </submittedName>
</protein>
<evidence type="ECO:0000256" key="4">
    <source>
        <dbReference type="ARBA" id="ARBA00023136"/>
    </source>
</evidence>
<feature type="domain" description="RagB/SusD" evidence="6">
    <location>
        <begin position="254"/>
        <end position="538"/>
    </location>
</feature>
<keyword evidence="4" id="KW-0472">Membrane</keyword>
<dbReference type="InterPro" id="IPR012944">
    <property type="entry name" value="SusD_RagB_dom"/>
</dbReference>
<keyword evidence="9" id="KW-1185">Reference proteome</keyword>
<evidence type="ECO:0000256" key="5">
    <source>
        <dbReference type="ARBA" id="ARBA00023237"/>
    </source>
</evidence>
<gene>
    <name evidence="8" type="ORF">PSM36_0311</name>
</gene>
<dbReference type="Pfam" id="PF14322">
    <property type="entry name" value="SusD-like_3"/>
    <property type="match status" value="1"/>
</dbReference>
<evidence type="ECO:0000313" key="9">
    <source>
        <dbReference type="Proteomes" id="UP000187464"/>
    </source>
</evidence>
<dbReference type="Proteomes" id="UP000187464">
    <property type="component" value="Chromosome I"/>
</dbReference>
<dbReference type="Pfam" id="PF07980">
    <property type="entry name" value="SusD_RagB"/>
    <property type="match status" value="1"/>
</dbReference>
<keyword evidence="5" id="KW-0998">Cell outer membrane</keyword>
<dbReference type="PROSITE" id="PS51257">
    <property type="entry name" value="PROKAR_LIPOPROTEIN"/>
    <property type="match status" value="1"/>
</dbReference>
<dbReference type="Gene3D" id="1.25.40.390">
    <property type="match status" value="1"/>
</dbReference>